<dbReference type="InterPro" id="IPR018488">
    <property type="entry name" value="cNMP-bd_CS"/>
</dbReference>
<evidence type="ECO:0000313" key="3">
    <source>
        <dbReference type="Proteomes" id="UP001207654"/>
    </source>
</evidence>
<evidence type="ECO:0000259" key="1">
    <source>
        <dbReference type="PROSITE" id="PS50042"/>
    </source>
</evidence>
<protein>
    <submittedName>
        <fullName evidence="2">Cyclic nucleotide-binding domain-containing protein</fullName>
    </submittedName>
</protein>
<dbReference type="Pfam" id="PF00027">
    <property type="entry name" value="cNMP_binding"/>
    <property type="match status" value="1"/>
</dbReference>
<dbReference type="SUPFAM" id="SSF51206">
    <property type="entry name" value="cAMP-binding domain-like"/>
    <property type="match status" value="1"/>
</dbReference>
<accession>A0ABT4A1P2</accession>
<dbReference type="InterPro" id="IPR018490">
    <property type="entry name" value="cNMP-bd_dom_sf"/>
</dbReference>
<keyword evidence="3" id="KW-1185">Reference proteome</keyword>
<dbReference type="EMBL" id="JAPNKA010000001">
    <property type="protein sequence ID" value="MCY1075554.1"/>
    <property type="molecule type" value="Genomic_DNA"/>
</dbReference>
<dbReference type="Gene3D" id="2.60.120.10">
    <property type="entry name" value="Jelly Rolls"/>
    <property type="match status" value="1"/>
</dbReference>
<name>A0ABT4A1P2_9BACT</name>
<dbReference type="PANTHER" id="PTHR23011:SF28">
    <property type="entry name" value="CYCLIC NUCLEOTIDE-BINDING DOMAIN CONTAINING PROTEIN"/>
    <property type="match status" value="1"/>
</dbReference>
<dbReference type="InterPro" id="IPR014710">
    <property type="entry name" value="RmlC-like_jellyroll"/>
</dbReference>
<reference evidence="2 3" key="1">
    <citation type="submission" date="2022-11" db="EMBL/GenBank/DDBJ databases">
        <title>Minimal conservation of predation-associated metabolite biosynthetic gene clusters underscores biosynthetic potential of Myxococcota including descriptions for ten novel species: Archangium lansinium sp. nov., Myxococcus landrumus sp. nov., Nannocystis bai.</title>
        <authorList>
            <person name="Ahearne A."/>
            <person name="Stevens C."/>
            <person name="Phillips K."/>
        </authorList>
    </citation>
    <scope>NUCLEOTIDE SEQUENCE [LARGE SCALE GENOMIC DNA]</scope>
    <source>
        <strain evidence="2 3">MIWBW</strain>
    </source>
</reference>
<feature type="domain" description="Cyclic nucleotide-binding" evidence="1">
    <location>
        <begin position="12"/>
        <end position="111"/>
    </location>
</feature>
<comment type="caution">
    <text evidence="2">The sequence shown here is derived from an EMBL/GenBank/DDBJ whole genome shotgun (WGS) entry which is preliminary data.</text>
</comment>
<dbReference type="Proteomes" id="UP001207654">
    <property type="component" value="Unassembled WGS sequence"/>
</dbReference>
<dbReference type="RefSeq" id="WP_267534484.1">
    <property type="nucleotide sequence ID" value="NZ_JAPNKA010000001.1"/>
</dbReference>
<dbReference type="SMART" id="SM00100">
    <property type="entry name" value="cNMP"/>
    <property type="match status" value="1"/>
</dbReference>
<organism evidence="2 3">
    <name type="scientific">Archangium lansingense</name>
    <dbReference type="NCBI Taxonomy" id="2995310"/>
    <lineage>
        <taxon>Bacteria</taxon>
        <taxon>Pseudomonadati</taxon>
        <taxon>Myxococcota</taxon>
        <taxon>Myxococcia</taxon>
        <taxon>Myxococcales</taxon>
        <taxon>Cystobacterineae</taxon>
        <taxon>Archangiaceae</taxon>
        <taxon>Archangium</taxon>
    </lineage>
</organism>
<dbReference type="PROSITE" id="PS00889">
    <property type="entry name" value="CNMP_BINDING_2"/>
    <property type="match status" value="1"/>
</dbReference>
<dbReference type="CDD" id="cd00038">
    <property type="entry name" value="CAP_ED"/>
    <property type="match status" value="1"/>
</dbReference>
<dbReference type="PROSITE" id="PS50042">
    <property type="entry name" value="CNMP_BINDING_3"/>
    <property type="match status" value="1"/>
</dbReference>
<sequence>MEKLAIISSSPLFEMLSSTELAHLSELAEQRTYAVGEHIFEEGELGDSLYVIVRGEVEVVRSDSGGVPRPLTVLTAPDFFGEMSVIDKEYRSATVRARTEAVLLRLTTQNLATFRQTHRDGFTFVVINIARILSARVREANARLAARQA</sequence>
<evidence type="ECO:0000313" key="2">
    <source>
        <dbReference type="EMBL" id="MCY1075554.1"/>
    </source>
</evidence>
<gene>
    <name evidence="2" type="ORF">OV287_13775</name>
</gene>
<dbReference type="PRINTS" id="PR00103">
    <property type="entry name" value="CAMPKINASE"/>
</dbReference>
<dbReference type="PANTHER" id="PTHR23011">
    <property type="entry name" value="CYCLIC NUCLEOTIDE-BINDING DOMAIN CONTAINING PROTEIN"/>
    <property type="match status" value="1"/>
</dbReference>
<dbReference type="InterPro" id="IPR000595">
    <property type="entry name" value="cNMP-bd_dom"/>
</dbReference>
<proteinExistence type="predicted"/>